<dbReference type="EMBL" id="ML977016">
    <property type="protein sequence ID" value="KAF1951582.1"/>
    <property type="molecule type" value="Genomic_DNA"/>
</dbReference>
<dbReference type="PRINTS" id="PR00081">
    <property type="entry name" value="GDHRDH"/>
</dbReference>
<gene>
    <name evidence="4" type="ORF">CC80DRAFT_495979</name>
</gene>
<dbReference type="GO" id="GO:0019433">
    <property type="term" value="P:triglyceride catabolic process"/>
    <property type="evidence" value="ECO:0007669"/>
    <property type="project" value="TreeGrafter"/>
</dbReference>
<dbReference type="InterPro" id="IPR002347">
    <property type="entry name" value="SDR_fam"/>
</dbReference>
<dbReference type="InterPro" id="IPR020904">
    <property type="entry name" value="Sc_DH/Rdtase_CS"/>
</dbReference>
<evidence type="ECO:0000256" key="2">
    <source>
        <dbReference type="ARBA" id="ARBA00022857"/>
    </source>
</evidence>
<dbReference type="GO" id="GO:0006654">
    <property type="term" value="P:phosphatidic acid biosynthetic process"/>
    <property type="evidence" value="ECO:0007669"/>
    <property type="project" value="TreeGrafter"/>
</dbReference>
<dbReference type="GO" id="GO:0005811">
    <property type="term" value="C:lipid droplet"/>
    <property type="evidence" value="ECO:0007669"/>
    <property type="project" value="TreeGrafter"/>
</dbReference>
<dbReference type="Proteomes" id="UP000800035">
    <property type="component" value="Unassembled WGS sequence"/>
</dbReference>
<evidence type="ECO:0000256" key="1">
    <source>
        <dbReference type="ARBA" id="ARBA00006484"/>
    </source>
</evidence>
<dbReference type="GO" id="GO:0000140">
    <property type="term" value="F:acylglycerone-phosphate reductase (NADP+) activity"/>
    <property type="evidence" value="ECO:0007669"/>
    <property type="project" value="TreeGrafter"/>
</dbReference>
<dbReference type="Pfam" id="PF00106">
    <property type="entry name" value="adh_short"/>
    <property type="match status" value="1"/>
</dbReference>
<dbReference type="AlphaFoldDB" id="A0A6A5TIV3"/>
<dbReference type="InterPro" id="IPR036291">
    <property type="entry name" value="NAD(P)-bd_dom_sf"/>
</dbReference>
<name>A0A6A5TIV3_9PLEO</name>
<evidence type="ECO:0000313" key="5">
    <source>
        <dbReference type="Proteomes" id="UP000800035"/>
    </source>
</evidence>
<dbReference type="Gene3D" id="3.40.50.720">
    <property type="entry name" value="NAD(P)-binding Rossmann-like Domain"/>
    <property type="match status" value="1"/>
</dbReference>
<dbReference type="PANTHER" id="PTHR44169:SF6">
    <property type="entry name" value="NADPH-DEPENDENT 1-ACYLDIHYDROXYACETONE PHOSPHATE REDUCTASE"/>
    <property type="match status" value="1"/>
</dbReference>
<dbReference type="SUPFAM" id="SSF51735">
    <property type="entry name" value="NAD(P)-binding Rossmann-fold domains"/>
    <property type="match status" value="1"/>
</dbReference>
<evidence type="ECO:0000313" key="4">
    <source>
        <dbReference type="EMBL" id="KAF1951582.1"/>
    </source>
</evidence>
<evidence type="ECO:0000256" key="3">
    <source>
        <dbReference type="ARBA" id="ARBA00023002"/>
    </source>
</evidence>
<keyword evidence="2" id="KW-0521">NADP</keyword>
<keyword evidence="5" id="KW-1185">Reference proteome</keyword>
<comment type="similarity">
    <text evidence="1">Belongs to the short-chain dehydrogenases/reductases (SDR) family.</text>
</comment>
<dbReference type="GO" id="GO:0004806">
    <property type="term" value="F:triacylglycerol lipase activity"/>
    <property type="evidence" value="ECO:0007669"/>
    <property type="project" value="TreeGrafter"/>
</dbReference>
<accession>A0A6A5TIV3</accession>
<dbReference type="PROSITE" id="PS00061">
    <property type="entry name" value="ADH_SHORT"/>
    <property type="match status" value="1"/>
</dbReference>
<dbReference type="CDD" id="cd05374">
    <property type="entry name" value="17beta-HSD-like_SDR_c"/>
    <property type="match status" value="1"/>
</dbReference>
<dbReference type="GO" id="GO:0005783">
    <property type="term" value="C:endoplasmic reticulum"/>
    <property type="evidence" value="ECO:0007669"/>
    <property type="project" value="TreeGrafter"/>
</dbReference>
<dbReference type="PANTHER" id="PTHR44169">
    <property type="entry name" value="NADPH-DEPENDENT 1-ACYLDIHYDROXYACETONE PHOSPHATE REDUCTASE"/>
    <property type="match status" value="1"/>
</dbReference>
<proteinExistence type="inferred from homology"/>
<organism evidence="4 5">
    <name type="scientific">Byssothecium circinans</name>
    <dbReference type="NCBI Taxonomy" id="147558"/>
    <lineage>
        <taxon>Eukaryota</taxon>
        <taxon>Fungi</taxon>
        <taxon>Dikarya</taxon>
        <taxon>Ascomycota</taxon>
        <taxon>Pezizomycotina</taxon>
        <taxon>Dothideomycetes</taxon>
        <taxon>Pleosporomycetidae</taxon>
        <taxon>Pleosporales</taxon>
        <taxon>Massarineae</taxon>
        <taxon>Massarinaceae</taxon>
        <taxon>Byssothecium</taxon>
    </lineage>
</organism>
<keyword evidence="3" id="KW-0560">Oxidoreductase</keyword>
<reference evidence="4" key="1">
    <citation type="journal article" date="2020" name="Stud. Mycol.">
        <title>101 Dothideomycetes genomes: a test case for predicting lifestyles and emergence of pathogens.</title>
        <authorList>
            <person name="Haridas S."/>
            <person name="Albert R."/>
            <person name="Binder M."/>
            <person name="Bloem J."/>
            <person name="Labutti K."/>
            <person name="Salamov A."/>
            <person name="Andreopoulos B."/>
            <person name="Baker S."/>
            <person name="Barry K."/>
            <person name="Bills G."/>
            <person name="Bluhm B."/>
            <person name="Cannon C."/>
            <person name="Castanera R."/>
            <person name="Culley D."/>
            <person name="Daum C."/>
            <person name="Ezra D."/>
            <person name="Gonzalez J."/>
            <person name="Henrissat B."/>
            <person name="Kuo A."/>
            <person name="Liang C."/>
            <person name="Lipzen A."/>
            <person name="Lutzoni F."/>
            <person name="Magnuson J."/>
            <person name="Mondo S."/>
            <person name="Nolan M."/>
            <person name="Ohm R."/>
            <person name="Pangilinan J."/>
            <person name="Park H.-J."/>
            <person name="Ramirez L."/>
            <person name="Alfaro M."/>
            <person name="Sun H."/>
            <person name="Tritt A."/>
            <person name="Yoshinaga Y."/>
            <person name="Zwiers L.-H."/>
            <person name="Turgeon B."/>
            <person name="Goodwin S."/>
            <person name="Spatafora J."/>
            <person name="Crous P."/>
            <person name="Grigoriev I."/>
        </authorList>
    </citation>
    <scope>NUCLEOTIDE SEQUENCE</scope>
    <source>
        <strain evidence="4">CBS 675.92</strain>
    </source>
</reference>
<sequence>MASKTVLITGCSDNGIGSALAKVFHERGYHVFAAARNLAKMKWLEGLDNVTPIVLDVTKPADIKAAVETVTKATDGKLDHLINNAARNHFMPILDAEVDAVRDLFETNYFAPLSVTQAFAPLLIKAKGQVTFITSISGYVNTPWMGLYASSKRAIEVVADTLRLELAPLGVSVLSVVTGAVKSAGQTYFDDLKLPEGSLYKEVEEVIIHRAKGGDGLARMDTLEYAKGVVDEIEKGKSGKFWYGVHAENVRQGTTNVAVPLEVMDSQMIHGTGLDTWKS</sequence>
<dbReference type="OrthoDB" id="2102561at2759"/>
<protein>
    <submittedName>
        <fullName evidence="4">NAD(P)-binding protein</fullName>
    </submittedName>
</protein>